<evidence type="ECO:0000313" key="17">
    <source>
        <dbReference type="Proteomes" id="UP000663891"/>
    </source>
</evidence>
<comment type="cofactor">
    <cofactor evidence="12">
        <name>Fe(2+)</name>
        <dbReference type="ChEBI" id="CHEBI:29033"/>
    </cofactor>
</comment>
<dbReference type="InterPro" id="IPR001466">
    <property type="entry name" value="Beta-lactam-related"/>
</dbReference>
<dbReference type="Proteomes" id="UP000663891">
    <property type="component" value="Unassembled WGS sequence"/>
</dbReference>
<dbReference type="Pfam" id="PF00487">
    <property type="entry name" value="FA_desaturase"/>
    <property type="match status" value="1"/>
</dbReference>
<evidence type="ECO:0000256" key="3">
    <source>
        <dbReference type="ARBA" id="ARBA00022516"/>
    </source>
</evidence>
<evidence type="ECO:0000259" key="14">
    <source>
        <dbReference type="Pfam" id="PF00144"/>
    </source>
</evidence>
<accession>A0A815CA52</accession>
<evidence type="ECO:0000256" key="5">
    <source>
        <dbReference type="ARBA" id="ARBA00022832"/>
    </source>
</evidence>
<evidence type="ECO:0000256" key="6">
    <source>
        <dbReference type="ARBA" id="ARBA00022989"/>
    </source>
</evidence>
<keyword evidence="8" id="KW-0408">Iron</keyword>
<organism evidence="16 17">
    <name type="scientific">Adineta steineri</name>
    <dbReference type="NCBI Taxonomy" id="433720"/>
    <lineage>
        <taxon>Eukaryota</taxon>
        <taxon>Metazoa</taxon>
        <taxon>Spiralia</taxon>
        <taxon>Gnathifera</taxon>
        <taxon>Rotifera</taxon>
        <taxon>Eurotatoria</taxon>
        <taxon>Bdelloidea</taxon>
        <taxon>Adinetida</taxon>
        <taxon>Adinetidae</taxon>
        <taxon>Adineta</taxon>
    </lineage>
</organism>
<evidence type="ECO:0000256" key="7">
    <source>
        <dbReference type="ARBA" id="ARBA00023002"/>
    </source>
</evidence>
<comment type="caution">
    <text evidence="16">The sequence shown here is derived from an EMBL/GenBank/DDBJ whole genome shotgun (WGS) entry which is preliminary data.</text>
</comment>
<evidence type="ECO:0000256" key="12">
    <source>
        <dbReference type="RuleBase" id="RU000581"/>
    </source>
</evidence>
<keyword evidence="5" id="KW-0276">Fatty acid metabolism</keyword>
<evidence type="ECO:0000256" key="4">
    <source>
        <dbReference type="ARBA" id="ARBA00022692"/>
    </source>
</evidence>
<comment type="subcellular location">
    <subcellularLocation>
        <location evidence="1">Membrane</location>
        <topology evidence="1">Multi-pass membrane protein</topology>
    </subcellularLocation>
</comment>
<dbReference type="CDD" id="cd03505">
    <property type="entry name" value="Delta9-FADS-like"/>
    <property type="match status" value="1"/>
</dbReference>
<feature type="transmembrane region" description="Helical" evidence="13">
    <location>
        <begin position="137"/>
        <end position="159"/>
    </location>
</feature>
<dbReference type="InterPro" id="IPR050789">
    <property type="entry name" value="Diverse_Enzym_Activities"/>
</dbReference>
<feature type="transmembrane region" description="Helical" evidence="13">
    <location>
        <begin position="79"/>
        <end position="97"/>
    </location>
</feature>
<evidence type="ECO:0008006" key="18">
    <source>
        <dbReference type="Google" id="ProtNLM"/>
    </source>
</evidence>
<protein>
    <recommendedName>
        <fullName evidence="18">Beta-lactamase-related domain-containing protein</fullName>
    </recommendedName>
</protein>
<gene>
    <name evidence="16" type="ORF">VCS650_LOCUS29978</name>
</gene>
<evidence type="ECO:0000256" key="1">
    <source>
        <dbReference type="ARBA" id="ARBA00004141"/>
    </source>
</evidence>
<keyword evidence="4 12" id="KW-0812">Transmembrane</keyword>
<keyword evidence="11 12" id="KW-0275">Fatty acid biosynthesis</keyword>
<dbReference type="InterPro" id="IPR015876">
    <property type="entry name" value="Acyl-CoA_DS"/>
</dbReference>
<evidence type="ECO:0000313" key="16">
    <source>
        <dbReference type="EMBL" id="CAF1281251.1"/>
    </source>
</evidence>
<dbReference type="GO" id="GO:0006633">
    <property type="term" value="P:fatty acid biosynthetic process"/>
    <property type="evidence" value="ECO:0007669"/>
    <property type="project" value="UniProtKB-KW"/>
</dbReference>
<dbReference type="Gene3D" id="3.40.710.10">
    <property type="entry name" value="DD-peptidase/beta-lactamase superfamily"/>
    <property type="match status" value="1"/>
</dbReference>
<evidence type="ECO:0000256" key="8">
    <source>
        <dbReference type="ARBA" id="ARBA00023004"/>
    </source>
</evidence>
<dbReference type="PANTHER" id="PTHR43283:SF7">
    <property type="entry name" value="BETA-LACTAMASE-RELATED DOMAIN-CONTAINING PROTEIN"/>
    <property type="match status" value="1"/>
</dbReference>
<feature type="domain" description="Beta-lactamase-related" evidence="14">
    <location>
        <begin position="207"/>
        <end position="496"/>
    </location>
</feature>
<dbReference type="EMBL" id="CAJNON010000476">
    <property type="protein sequence ID" value="CAF1281251.1"/>
    <property type="molecule type" value="Genomic_DNA"/>
</dbReference>
<reference evidence="16" key="1">
    <citation type="submission" date="2021-02" db="EMBL/GenBank/DDBJ databases">
        <authorList>
            <person name="Nowell W R."/>
        </authorList>
    </citation>
    <scope>NUCLEOTIDE SEQUENCE</scope>
</reference>
<name>A0A815CA52_9BILA</name>
<dbReference type="InterPro" id="IPR012338">
    <property type="entry name" value="Beta-lactam/transpept-like"/>
</dbReference>
<evidence type="ECO:0000256" key="11">
    <source>
        <dbReference type="ARBA" id="ARBA00023160"/>
    </source>
</evidence>
<evidence type="ECO:0000259" key="15">
    <source>
        <dbReference type="Pfam" id="PF00487"/>
    </source>
</evidence>
<keyword evidence="10 13" id="KW-0472">Membrane</keyword>
<dbReference type="AlphaFoldDB" id="A0A815CA52"/>
<dbReference type="PRINTS" id="PR00075">
    <property type="entry name" value="FACDDSATRASE"/>
</dbReference>
<dbReference type="GO" id="GO:0016717">
    <property type="term" value="F:oxidoreductase activity, acting on paired donors, with oxidation of a pair of donors resulting in the reduction of molecular oxygen to two molecules of water"/>
    <property type="evidence" value="ECO:0007669"/>
    <property type="project" value="InterPro"/>
</dbReference>
<comment type="similarity">
    <text evidence="2 12">Belongs to the fatty acid desaturase type 1 family.</text>
</comment>
<dbReference type="InterPro" id="IPR005804">
    <property type="entry name" value="FA_desaturase_dom"/>
</dbReference>
<keyword evidence="9" id="KW-0443">Lipid metabolism</keyword>
<feature type="transmembrane region" description="Helical" evidence="13">
    <location>
        <begin position="103"/>
        <end position="125"/>
    </location>
</feature>
<sequence>MTYTIEETSDFDTSMYYIPKPLDLPISTEKQPLSSPQPKMTAAEEEEDFIKNNYVAKTLLAIPELPAITWSNWYTQIDWVKVIVLYSEPFIGIYGIFTTRFVWQTTVFAIVYGLLTGLAITAGYHRLFAHRAYQASLLLRYMLVTLGAGAMQGSVKWWARGHRAHHRYTDTDLDPHHHLICPSNCNRTALENAINSLFNETNREIPIRTHAVIVVYDGKIIGEKYASGFSRKSKLLSMSLAKSITGTLMGILVQKKGFNIDEPAPVPEWNSTSDPRHNITTRNLLQHASGLYWTETEDENSTLLRMLFIEGDMGHYAASLPLKDEPGSVWEYSTGNTMILSRIIRQQLGDKEYYSFPYKKLFYKIGMNSFILEVDASGTFVGSSFFWGTARDWARYGLLYYNRGVFNNERILSEDWIDQTVASSDGYGGGRYGFQFYLNKPATDNTTIVRFPSVPTDAYYAAGDDGQDVFIIPSKKLVIVRLGATLTEDNDWGDDAFLGAVINSIE</sequence>
<dbReference type="PANTHER" id="PTHR43283">
    <property type="entry name" value="BETA-LACTAMASE-RELATED"/>
    <property type="match status" value="1"/>
</dbReference>
<keyword evidence="7 12" id="KW-0560">Oxidoreductase</keyword>
<dbReference type="Pfam" id="PF00144">
    <property type="entry name" value="Beta-lactamase"/>
    <property type="match status" value="1"/>
</dbReference>
<keyword evidence="6 13" id="KW-1133">Transmembrane helix</keyword>
<dbReference type="SUPFAM" id="SSF56601">
    <property type="entry name" value="beta-lactamase/transpeptidase-like"/>
    <property type="match status" value="1"/>
</dbReference>
<comment type="domain">
    <text evidence="12">The histidine box domains are involved in binding the catalytic metal ions.</text>
</comment>
<dbReference type="GO" id="GO:0016020">
    <property type="term" value="C:membrane"/>
    <property type="evidence" value="ECO:0007669"/>
    <property type="project" value="UniProtKB-SubCell"/>
</dbReference>
<proteinExistence type="inferred from homology"/>
<feature type="domain" description="Fatty acid desaturase" evidence="15">
    <location>
        <begin position="102"/>
        <end position="178"/>
    </location>
</feature>
<evidence type="ECO:0000256" key="2">
    <source>
        <dbReference type="ARBA" id="ARBA00009295"/>
    </source>
</evidence>
<dbReference type="OrthoDB" id="9988030at2759"/>
<evidence type="ECO:0000256" key="10">
    <source>
        <dbReference type="ARBA" id="ARBA00023136"/>
    </source>
</evidence>
<evidence type="ECO:0000256" key="13">
    <source>
        <dbReference type="SAM" id="Phobius"/>
    </source>
</evidence>
<keyword evidence="3 12" id="KW-0444">Lipid biosynthesis</keyword>
<evidence type="ECO:0000256" key="9">
    <source>
        <dbReference type="ARBA" id="ARBA00023098"/>
    </source>
</evidence>